<evidence type="ECO:0000256" key="3">
    <source>
        <dbReference type="ARBA" id="ARBA00022475"/>
    </source>
</evidence>
<dbReference type="InterPro" id="IPR037185">
    <property type="entry name" value="EmrE-like"/>
</dbReference>
<dbReference type="PANTHER" id="PTHR32322">
    <property type="entry name" value="INNER MEMBRANE TRANSPORTER"/>
    <property type="match status" value="1"/>
</dbReference>
<dbReference type="Pfam" id="PF00892">
    <property type="entry name" value="EamA"/>
    <property type="match status" value="2"/>
</dbReference>
<accession>A0ABY7WSJ3</accession>
<keyword evidence="4 7" id="KW-0812">Transmembrane</keyword>
<dbReference type="EMBL" id="CP117884">
    <property type="protein sequence ID" value="WDF83144.1"/>
    <property type="molecule type" value="Genomic_DNA"/>
</dbReference>
<feature type="transmembrane region" description="Helical" evidence="7">
    <location>
        <begin position="256"/>
        <end position="281"/>
    </location>
</feature>
<proteinExistence type="inferred from homology"/>
<evidence type="ECO:0000256" key="4">
    <source>
        <dbReference type="ARBA" id="ARBA00022692"/>
    </source>
</evidence>
<dbReference type="Proteomes" id="UP001220377">
    <property type="component" value="Chromosome"/>
</dbReference>
<reference evidence="9 10" key="1">
    <citation type="submission" date="2023-02" db="EMBL/GenBank/DDBJ databases">
        <title>Genome sequence of Lacticaseibacillus sp. KACC 23028.</title>
        <authorList>
            <person name="Kim S."/>
            <person name="Heo J."/>
            <person name="Kwon S.-W."/>
        </authorList>
    </citation>
    <scope>NUCLEOTIDE SEQUENCE [LARGE SCALE GENOMIC DNA]</scope>
    <source>
        <strain evidence="9 10">KACC 23028</strain>
    </source>
</reference>
<evidence type="ECO:0000256" key="7">
    <source>
        <dbReference type="SAM" id="Phobius"/>
    </source>
</evidence>
<evidence type="ECO:0000313" key="9">
    <source>
        <dbReference type="EMBL" id="WDF83144.1"/>
    </source>
</evidence>
<dbReference type="InterPro" id="IPR050638">
    <property type="entry name" value="AA-Vitamin_Transporters"/>
</dbReference>
<feature type="transmembrane region" description="Helical" evidence="7">
    <location>
        <begin position="110"/>
        <end position="133"/>
    </location>
</feature>
<keyword evidence="10" id="KW-1185">Reference proteome</keyword>
<organism evidence="9 10">
    <name type="scientific">Lacticaseibacillus pabuli</name>
    <dbReference type="NCBI Taxonomy" id="3025672"/>
    <lineage>
        <taxon>Bacteria</taxon>
        <taxon>Bacillati</taxon>
        <taxon>Bacillota</taxon>
        <taxon>Bacilli</taxon>
        <taxon>Lactobacillales</taxon>
        <taxon>Lactobacillaceae</taxon>
        <taxon>Lacticaseibacillus</taxon>
    </lineage>
</organism>
<comment type="similarity">
    <text evidence="2">Belongs to the EamA transporter family.</text>
</comment>
<feature type="domain" description="EamA" evidence="8">
    <location>
        <begin position="19"/>
        <end position="158"/>
    </location>
</feature>
<keyword evidence="5 7" id="KW-1133">Transmembrane helix</keyword>
<feature type="transmembrane region" description="Helical" evidence="7">
    <location>
        <begin position="145"/>
        <end position="163"/>
    </location>
</feature>
<dbReference type="PANTHER" id="PTHR32322:SF18">
    <property type="entry name" value="S-ADENOSYLMETHIONINE_S-ADENOSYLHOMOCYSTEINE TRANSPORTER"/>
    <property type="match status" value="1"/>
</dbReference>
<evidence type="ECO:0000256" key="6">
    <source>
        <dbReference type="ARBA" id="ARBA00023136"/>
    </source>
</evidence>
<sequence>MNQGLATQRKLVGRRRAEGIGLSLGSQILWGVAGNVGQFLFETTSITVAWLVGFRLILAGIILLAFAVWHDGWHETVRVWHNWHAASVLIIFSILAMLGIQLTYFTTISYSNAATATVLQFTSPVLVIGWLAIRQRRWPGKINTATVVVAVVGTFLLITQGHLGSLSISIAALVWGLLTAASDAVYILLPNKLLKEYGSVPVVAWSFVIGGIVMNVIHPVWVGFPAMTWPLFWILVFMVVPATTFAYLMELQSIPLLPATLVSILQAAEPIAATLIAVFLMGAQFNWIGVMGIIMVISTVFIQALPQRRTT</sequence>
<feature type="transmembrane region" description="Helical" evidence="7">
    <location>
        <begin position="47"/>
        <end position="69"/>
    </location>
</feature>
<feature type="transmembrane region" description="Helical" evidence="7">
    <location>
        <begin position="287"/>
        <end position="305"/>
    </location>
</feature>
<keyword evidence="3" id="KW-1003">Cell membrane</keyword>
<feature type="domain" description="EamA" evidence="8">
    <location>
        <begin position="172"/>
        <end position="302"/>
    </location>
</feature>
<feature type="transmembrane region" description="Helical" evidence="7">
    <location>
        <begin position="201"/>
        <end position="224"/>
    </location>
</feature>
<evidence type="ECO:0000256" key="5">
    <source>
        <dbReference type="ARBA" id="ARBA00022989"/>
    </source>
</evidence>
<dbReference type="InterPro" id="IPR000620">
    <property type="entry name" value="EamA_dom"/>
</dbReference>
<evidence type="ECO:0000256" key="2">
    <source>
        <dbReference type="ARBA" id="ARBA00007362"/>
    </source>
</evidence>
<comment type="subcellular location">
    <subcellularLocation>
        <location evidence="1">Cell membrane</location>
        <topology evidence="1">Multi-pass membrane protein</topology>
    </subcellularLocation>
</comment>
<feature type="transmembrane region" description="Helical" evidence="7">
    <location>
        <begin position="230"/>
        <end position="249"/>
    </location>
</feature>
<evidence type="ECO:0000313" key="10">
    <source>
        <dbReference type="Proteomes" id="UP001220377"/>
    </source>
</evidence>
<evidence type="ECO:0000256" key="1">
    <source>
        <dbReference type="ARBA" id="ARBA00004651"/>
    </source>
</evidence>
<feature type="transmembrane region" description="Helical" evidence="7">
    <location>
        <begin position="169"/>
        <end position="189"/>
    </location>
</feature>
<keyword evidence="6 7" id="KW-0472">Membrane</keyword>
<protein>
    <submittedName>
        <fullName evidence="9">DMT family transporter</fullName>
    </submittedName>
</protein>
<feature type="transmembrane region" description="Helical" evidence="7">
    <location>
        <begin position="81"/>
        <end position="104"/>
    </location>
</feature>
<feature type="transmembrane region" description="Helical" evidence="7">
    <location>
        <begin position="20"/>
        <end position="41"/>
    </location>
</feature>
<name>A0ABY7WSJ3_9LACO</name>
<dbReference type="RefSeq" id="WP_274261097.1">
    <property type="nucleotide sequence ID" value="NZ_CP117884.1"/>
</dbReference>
<gene>
    <name evidence="9" type="ORF">PQ472_02600</name>
</gene>
<dbReference type="SUPFAM" id="SSF103481">
    <property type="entry name" value="Multidrug resistance efflux transporter EmrE"/>
    <property type="match status" value="2"/>
</dbReference>
<evidence type="ECO:0000259" key="8">
    <source>
        <dbReference type="Pfam" id="PF00892"/>
    </source>
</evidence>